<feature type="signal peptide" evidence="1">
    <location>
        <begin position="1"/>
        <end position="21"/>
    </location>
</feature>
<proteinExistence type="predicted"/>
<dbReference type="eggNOG" id="COG1680">
    <property type="taxonomic scope" value="Bacteria"/>
</dbReference>
<dbReference type="HOGENOM" id="CLU_020027_8_2_10"/>
<gene>
    <name evidence="3" type="ORF">Hsw_2127</name>
</gene>
<organism evidence="3 4">
    <name type="scientific">Hymenobacter swuensis DY53</name>
    <dbReference type="NCBI Taxonomy" id="1227739"/>
    <lineage>
        <taxon>Bacteria</taxon>
        <taxon>Pseudomonadati</taxon>
        <taxon>Bacteroidota</taxon>
        <taxon>Cytophagia</taxon>
        <taxon>Cytophagales</taxon>
        <taxon>Hymenobacteraceae</taxon>
        <taxon>Hymenobacter</taxon>
    </lineage>
</organism>
<dbReference type="InterPro" id="IPR012338">
    <property type="entry name" value="Beta-lactam/transpept-like"/>
</dbReference>
<evidence type="ECO:0000313" key="4">
    <source>
        <dbReference type="Proteomes" id="UP000019423"/>
    </source>
</evidence>
<evidence type="ECO:0000259" key="2">
    <source>
        <dbReference type="Pfam" id="PF00144"/>
    </source>
</evidence>
<dbReference type="eggNOG" id="COG0457">
    <property type="taxonomic scope" value="Bacteria"/>
</dbReference>
<dbReference type="PANTHER" id="PTHR46825:SF12">
    <property type="entry name" value="PENICILLIN-BINDING PROTEIN 4"/>
    <property type="match status" value="1"/>
</dbReference>
<dbReference type="KEGG" id="hsw:Hsw_2127"/>
<dbReference type="InterPro" id="IPR001466">
    <property type="entry name" value="Beta-lactam-related"/>
</dbReference>
<dbReference type="EMBL" id="CP007145">
    <property type="protein sequence ID" value="AHJ97722.1"/>
    <property type="molecule type" value="Genomic_DNA"/>
</dbReference>
<name>W8F119_9BACT</name>
<protein>
    <recommendedName>
        <fullName evidence="2">Beta-lactamase-related domain-containing protein</fullName>
    </recommendedName>
</protein>
<dbReference type="STRING" id="1227739.Hsw_2127"/>
<feature type="chain" id="PRO_5004908113" description="Beta-lactamase-related domain-containing protein" evidence="1">
    <location>
        <begin position="22"/>
        <end position="661"/>
    </location>
</feature>
<dbReference type="Proteomes" id="UP000019423">
    <property type="component" value="Chromosome"/>
</dbReference>
<dbReference type="Gene3D" id="3.40.710.10">
    <property type="entry name" value="DD-peptidase/beta-lactamase superfamily"/>
    <property type="match status" value="1"/>
</dbReference>
<dbReference type="PATRIC" id="fig|1227739.3.peg.2336"/>
<dbReference type="SUPFAM" id="SSF56601">
    <property type="entry name" value="beta-lactamase/transpeptidase-like"/>
    <property type="match status" value="1"/>
</dbReference>
<accession>W8F119</accession>
<keyword evidence="1" id="KW-0732">Signal</keyword>
<dbReference type="InterPro" id="IPR050491">
    <property type="entry name" value="AmpC-like"/>
</dbReference>
<evidence type="ECO:0000313" key="3">
    <source>
        <dbReference type="EMBL" id="AHJ97722.1"/>
    </source>
</evidence>
<dbReference type="AlphaFoldDB" id="W8F119"/>
<dbReference type="OrthoDB" id="9797709at2"/>
<dbReference type="Pfam" id="PF00144">
    <property type="entry name" value="Beta-lactamase"/>
    <property type="match status" value="1"/>
</dbReference>
<evidence type="ECO:0000256" key="1">
    <source>
        <dbReference type="SAM" id="SignalP"/>
    </source>
</evidence>
<reference evidence="3 4" key="1">
    <citation type="submission" date="2014-01" db="EMBL/GenBank/DDBJ databases">
        <title>Complete genome sequence of ionizing-radiation resistance bacterium Hymenobacter swuensis DY53.</title>
        <authorList>
            <person name="Jung J.-H."/>
            <person name="Jeong S.-W."/>
            <person name="Joe M.-H."/>
            <person name="Cho y.-j."/>
            <person name="Kim M.-K."/>
            <person name="Lim S.-Y."/>
        </authorList>
    </citation>
    <scope>NUCLEOTIDE SEQUENCE [LARGE SCALE GENOMIC DNA]</scope>
    <source>
        <strain evidence="3 4">DY53</strain>
    </source>
</reference>
<sequence length="661" mass="71641">MRLLVLLPLLLSYLGSVPSLAQAPAASPLPASVPARIRAVENSLLPYVPVAGLPGWNLLDRMKHHRVPGLSIAVIHNYRVEWVKAYGWADTTRRVPVTPATLFSAGSISKLVTAGAALQLVQSGKFSLDTPINTYLKSWQVAENDFTRQQPVTLRLLLSHQGGTSQSAYFGFVPGKGPLPSVVDILSGQPRAESRPVVVNKVPGTGFQYSGGGYLVAQLAMMDATGLDFATLTDEVLFRPLKMRSATFAQPLPPALEARAAWAYSENSWFKSMPYVYPQQVPAGLYATPTDFARFVLEVQQAYRGRGRVLTQASARAMLTPEADVSQGTYREQMGLGAFLLQRADRTDEGSRYFEHMGVNAGFLAYALGSVTGGNGVVIMMNNNNGAAELGKELRRAVAAVYGWPAFLPEPIRPLAVASAVLDAYAGRYQRGPDEVVTFRREAGHLVETINDGAEILAYPMGPDTVAFTDYAMRGVFTRDAAGRVAGLRIPETNQLLPRLAPENLLPGEFLRQGRIAEAVAGYRLLKLNEYQLTYMAYELLNGHPANLPAAWACSRWPGSSSRSRPSFSPVGATCTRAKATNPGPLKPTSKPCGCIPRIRMCRKSCWLCSRKQAQAGGLPHYLLLLPVAVARARHSGGRRPRGGARPGYSVPVVAYFSLSE</sequence>
<keyword evidence="4" id="KW-1185">Reference proteome</keyword>
<dbReference type="PANTHER" id="PTHR46825">
    <property type="entry name" value="D-ALANYL-D-ALANINE-CARBOXYPEPTIDASE/ENDOPEPTIDASE AMPH"/>
    <property type="match status" value="1"/>
</dbReference>
<feature type="domain" description="Beta-lactamase-related" evidence="2">
    <location>
        <begin position="60"/>
        <end position="397"/>
    </location>
</feature>